<keyword evidence="2" id="KW-1185">Reference proteome</keyword>
<sequence>MYRISVTSKEDSIKLGSLCKVLESFTAKFFILERSVVGCLTKLYEYPIQIKKYRLGKTLMCGKACLGQQIAAWNQIGGFPPLELDEQERTGDRSLQDLNA</sequence>
<name>A0AAV4TVA3_CAEEX</name>
<accession>A0AAV4TVA3</accession>
<evidence type="ECO:0000313" key="2">
    <source>
        <dbReference type="Proteomes" id="UP001054945"/>
    </source>
</evidence>
<protein>
    <submittedName>
        <fullName evidence="1">Uncharacterized protein</fullName>
    </submittedName>
</protein>
<proteinExistence type="predicted"/>
<evidence type="ECO:0000313" key="1">
    <source>
        <dbReference type="EMBL" id="GIY49799.1"/>
    </source>
</evidence>
<organism evidence="1 2">
    <name type="scientific">Caerostris extrusa</name>
    <name type="common">Bark spider</name>
    <name type="synonym">Caerostris bankana</name>
    <dbReference type="NCBI Taxonomy" id="172846"/>
    <lineage>
        <taxon>Eukaryota</taxon>
        <taxon>Metazoa</taxon>
        <taxon>Ecdysozoa</taxon>
        <taxon>Arthropoda</taxon>
        <taxon>Chelicerata</taxon>
        <taxon>Arachnida</taxon>
        <taxon>Araneae</taxon>
        <taxon>Araneomorphae</taxon>
        <taxon>Entelegynae</taxon>
        <taxon>Araneoidea</taxon>
        <taxon>Araneidae</taxon>
        <taxon>Caerostris</taxon>
    </lineage>
</organism>
<dbReference type="EMBL" id="BPLR01011888">
    <property type="protein sequence ID" value="GIY49799.1"/>
    <property type="molecule type" value="Genomic_DNA"/>
</dbReference>
<dbReference type="AlphaFoldDB" id="A0AAV4TVA3"/>
<comment type="caution">
    <text evidence="1">The sequence shown here is derived from an EMBL/GenBank/DDBJ whole genome shotgun (WGS) entry which is preliminary data.</text>
</comment>
<reference evidence="1 2" key="1">
    <citation type="submission" date="2021-06" db="EMBL/GenBank/DDBJ databases">
        <title>Caerostris extrusa draft genome.</title>
        <authorList>
            <person name="Kono N."/>
            <person name="Arakawa K."/>
        </authorList>
    </citation>
    <scope>NUCLEOTIDE SEQUENCE [LARGE SCALE GENOMIC DNA]</scope>
</reference>
<gene>
    <name evidence="1" type="ORF">CEXT_358471</name>
</gene>
<dbReference type="Proteomes" id="UP001054945">
    <property type="component" value="Unassembled WGS sequence"/>
</dbReference>